<keyword evidence="2" id="KW-1003">Cell membrane</keyword>
<evidence type="ECO:0000313" key="7">
    <source>
        <dbReference type="EMBL" id="SHH32352.1"/>
    </source>
</evidence>
<keyword evidence="8" id="KW-1185">Reference proteome</keyword>
<feature type="transmembrane region" description="Helical" evidence="6">
    <location>
        <begin position="382"/>
        <end position="401"/>
    </location>
</feature>
<evidence type="ECO:0000256" key="5">
    <source>
        <dbReference type="ARBA" id="ARBA00023136"/>
    </source>
</evidence>
<sequence>MQGENPVYKKPFHIFLTDYTGDSLEKQFLDKENMEKTTKTKKVPHTLILLLGMMLVAYIATWLVPQGAFEMVANDAGRLSVVPGTYHAVESTTSMTPWDLLQVIPRAFAAAQDVIFFVLIVGGVLAVARATGTVDALIGRMLERFGDSPQKLIFAVVFVFAMASSSIGTAGEYIPFVLILVALCRAMKLDAMTAVGMIVAGYGIGYGVSAFNPFTVLIAQQIAEIPAYSGLGLRLAIFVPFVLIGFHHVWQYTKNVQNNPGASMMAGIPCPLGDKPTHNYPQLNGRHKLILASFVATLAIAVAGIATQGWYLYELGAVFIAWGILVAIIGKLSPDTAANKFIEGTSELVMTAVLIGVARGIALVMEDGQILHTLVHGMSLPLSYVSAELSAVGMLVIQTLLNTFIPSGSGQAFVTMPLMAPLGDLVGVPRQVAVLAYQFGDGFSNMIIPTNAVLMGILGMAGVPYSQWFKFCLPLLVKLMVAAALVLVGATMFGYGLDVQPQVTAMMEAANG</sequence>
<feature type="transmembrane region" description="Helical" evidence="6">
    <location>
        <begin position="195"/>
        <end position="219"/>
    </location>
</feature>
<feature type="transmembrane region" description="Helical" evidence="6">
    <location>
        <begin position="312"/>
        <end position="329"/>
    </location>
</feature>
<dbReference type="InterPro" id="IPR018385">
    <property type="entry name" value="C4_dicarb_anaerob_car-like"/>
</dbReference>
<feature type="transmembrane region" description="Helical" evidence="6">
    <location>
        <begin position="289"/>
        <end position="306"/>
    </location>
</feature>
<comment type="subcellular location">
    <subcellularLocation>
        <location evidence="1">Cell membrane</location>
        <topology evidence="1">Multi-pass membrane protein</topology>
    </subcellularLocation>
</comment>
<dbReference type="AlphaFoldDB" id="A0A1M5S132"/>
<dbReference type="Proteomes" id="UP000184268">
    <property type="component" value="Unassembled WGS sequence"/>
</dbReference>
<evidence type="ECO:0000256" key="4">
    <source>
        <dbReference type="ARBA" id="ARBA00022989"/>
    </source>
</evidence>
<feature type="transmembrane region" description="Helical" evidence="6">
    <location>
        <begin position="475"/>
        <end position="497"/>
    </location>
</feature>
<dbReference type="Pfam" id="PF03606">
    <property type="entry name" value="DcuC"/>
    <property type="match status" value="1"/>
</dbReference>
<dbReference type="EMBL" id="FQXG01000002">
    <property type="protein sequence ID" value="SHH32352.1"/>
    <property type="molecule type" value="Genomic_DNA"/>
</dbReference>
<dbReference type="GO" id="GO:0005886">
    <property type="term" value="C:plasma membrane"/>
    <property type="evidence" value="ECO:0007669"/>
    <property type="project" value="UniProtKB-SubCell"/>
</dbReference>
<evidence type="ECO:0000313" key="8">
    <source>
        <dbReference type="Proteomes" id="UP000184268"/>
    </source>
</evidence>
<feature type="transmembrane region" description="Helical" evidence="6">
    <location>
        <begin position="152"/>
        <end position="183"/>
    </location>
</feature>
<feature type="transmembrane region" description="Helical" evidence="6">
    <location>
        <begin position="43"/>
        <end position="64"/>
    </location>
</feature>
<evidence type="ECO:0000256" key="3">
    <source>
        <dbReference type="ARBA" id="ARBA00022692"/>
    </source>
</evidence>
<dbReference type="PANTHER" id="PTHR43652:SF6">
    <property type="entry name" value="ARGININE REPRESSOR"/>
    <property type="match status" value="1"/>
</dbReference>
<keyword evidence="4 6" id="KW-1133">Transmembrane helix</keyword>
<organism evidence="7 8">
    <name type="scientific">Ferrimonas marina</name>
    <dbReference type="NCBI Taxonomy" id="299255"/>
    <lineage>
        <taxon>Bacteria</taxon>
        <taxon>Pseudomonadati</taxon>
        <taxon>Pseudomonadota</taxon>
        <taxon>Gammaproteobacteria</taxon>
        <taxon>Alteromonadales</taxon>
        <taxon>Ferrimonadaceae</taxon>
        <taxon>Ferrimonas</taxon>
    </lineage>
</organism>
<accession>A0A1M5S132</accession>
<dbReference type="InterPro" id="IPR051679">
    <property type="entry name" value="DASS-Related_Transporters"/>
</dbReference>
<feature type="transmembrane region" description="Helical" evidence="6">
    <location>
        <begin position="114"/>
        <end position="132"/>
    </location>
</feature>
<feature type="transmembrane region" description="Helical" evidence="6">
    <location>
        <begin position="341"/>
        <end position="362"/>
    </location>
</feature>
<evidence type="ECO:0000256" key="6">
    <source>
        <dbReference type="SAM" id="Phobius"/>
    </source>
</evidence>
<evidence type="ECO:0000256" key="1">
    <source>
        <dbReference type="ARBA" id="ARBA00004651"/>
    </source>
</evidence>
<dbReference type="PANTHER" id="PTHR43652">
    <property type="entry name" value="BASIC AMINO ACID ANTIPORTER YFCC-RELATED"/>
    <property type="match status" value="1"/>
</dbReference>
<proteinExistence type="predicted"/>
<gene>
    <name evidence="7" type="ORF">SAMN02745129_1836</name>
</gene>
<keyword evidence="3 6" id="KW-0812">Transmembrane</keyword>
<protein>
    <submittedName>
        <fullName evidence="7">Uncharacterized membrane protein YfcC, ion transporter superfamily</fullName>
    </submittedName>
</protein>
<feature type="transmembrane region" description="Helical" evidence="6">
    <location>
        <begin position="231"/>
        <end position="250"/>
    </location>
</feature>
<evidence type="ECO:0000256" key="2">
    <source>
        <dbReference type="ARBA" id="ARBA00022475"/>
    </source>
</evidence>
<keyword evidence="5 6" id="KW-0472">Membrane</keyword>
<name>A0A1M5S132_9GAMM</name>
<feature type="transmembrane region" description="Helical" evidence="6">
    <location>
        <begin position="443"/>
        <end position="463"/>
    </location>
</feature>
<reference evidence="7 8" key="1">
    <citation type="submission" date="2016-11" db="EMBL/GenBank/DDBJ databases">
        <authorList>
            <person name="Jaros S."/>
            <person name="Januszkiewicz K."/>
            <person name="Wedrychowicz H."/>
        </authorList>
    </citation>
    <scope>NUCLEOTIDE SEQUENCE [LARGE SCALE GENOMIC DNA]</scope>
    <source>
        <strain evidence="7 8">DSM 16917</strain>
    </source>
</reference>
<dbReference type="STRING" id="299255.SAMN02745129_1836"/>